<name>A0A3B1BJQ7_9ZZZZ</name>
<dbReference type="PANTHER" id="PTHR22617">
    <property type="entry name" value="CHEMOTAXIS SENSOR HISTIDINE KINASE-RELATED"/>
    <property type="match status" value="1"/>
</dbReference>
<dbReference type="CDD" id="cd00732">
    <property type="entry name" value="CheW"/>
    <property type="match status" value="1"/>
</dbReference>
<dbReference type="SUPFAM" id="SSF50341">
    <property type="entry name" value="CheW-like"/>
    <property type="match status" value="1"/>
</dbReference>
<proteinExistence type="predicted"/>
<dbReference type="Gene3D" id="2.30.30.40">
    <property type="entry name" value="SH3 Domains"/>
    <property type="match status" value="1"/>
</dbReference>
<dbReference type="InterPro" id="IPR002545">
    <property type="entry name" value="CheW-lke_dom"/>
</dbReference>
<evidence type="ECO:0000256" key="1">
    <source>
        <dbReference type="ARBA" id="ARBA00004496"/>
    </source>
</evidence>
<dbReference type="GO" id="GO:0006935">
    <property type="term" value="P:chemotaxis"/>
    <property type="evidence" value="ECO:0007669"/>
    <property type="project" value="InterPro"/>
</dbReference>
<evidence type="ECO:0000256" key="2">
    <source>
        <dbReference type="ARBA" id="ARBA00021483"/>
    </source>
</evidence>
<organism evidence="5">
    <name type="scientific">hydrothermal vent metagenome</name>
    <dbReference type="NCBI Taxonomy" id="652676"/>
    <lineage>
        <taxon>unclassified sequences</taxon>
        <taxon>metagenomes</taxon>
        <taxon>ecological metagenomes</taxon>
    </lineage>
</organism>
<dbReference type="AlphaFoldDB" id="A0A3B1BJQ7"/>
<dbReference type="SMART" id="SM00260">
    <property type="entry name" value="CheW"/>
    <property type="match status" value="1"/>
</dbReference>
<dbReference type="Gene3D" id="2.40.50.180">
    <property type="entry name" value="CheA-289, Domain 4"/>
    <property type="match status" value="1"/>
</dbReference>
<dbReference type="InterPro" id="IPR036061">
    <property type="entry name" value="CheW-like_dom_sf"/>
</dbReference>
<evidence type="ECO:0000256" key="3">
    <source>
        <dbReference type="ARBA" id="ARBA00022490"/>
    </source>
</evidence>
<gene>
    <name evidence="5" type="ORF">MNBD_GAMMA25-2108</name>
</gene>
<dbReference type="PROSITE" id="PS50851">
    <property type="entry name" value="CHEW"/>
    <property type="match status" value="1"/>
</dbReference>
<dbReference type="EMBL" id="UOFY01000075">
    <property type="protein sequence ID" value="VAX11658.1"/>
    <property type="molecule type" value="Genomic_DNA"/>
</dbReference>
<dbReference type="PANTHER" id="PTHR22617:SF45">
    <property type="entry name" value="CHEMOTAXIS PROTEIN CHEW"/>
    <property type="match status" value="1"/>
</dbReference>
<dbReference type="InterPro" id="IPR039315">
    <property type="entry name" value="CheW"/>
</dbReference>
<dbReference type="GO" id="GO:0007165">
    <property type="term" value="P:signal transduction"/>
    <property type="evidence" value="ECO:0007669"/>
    <property type="project" value="InterPro"/>
</dbReference>
<dbReference type="GO" id="GO:0005829">
    <property type="term" value="C:cytosol"/>
    <property type="evidence" value="ECO:0007669"/>
    <property type="project" value="TreeGrafter"/>
</dbReference>
<feature type="domain" description="CheW-like" evidence="4">
    <location>
        <begin position="22"/>
        <end position="166"/>
    </location>
</feature>
<comment type="subcellular location">
    <subcellularLocation>
        <location evidence="1">Cytoplasm</location>
    </subcellularLocation>
</comment>
<protein>
    <recommendedName>
        <fullName evidence="2">Chemotaxis protein CheW</fullName>
    </recommendedName>
</protein>
<evidence type="ECO:0000259" key="4">
    <source>
        <dbReference type="PROSITE" id="PS50851"/>
    </source>
</evidence>
<evidence type="ECO:0000313" key="5">
    <source>
        <dbReference type="EMBL" id="VAX11658.1"/>
    </source>
</evidence>
<sequence>METAQTVNSADNSVIISDMADTDQFLTFMLAGEEYGVDILRVQEIKGWDAVTSIPNTPTYIRGVINLRGTIVPIIDMRIRFGLEELEYGPLTVVIVLKVETESNSRTMGIVVDGVSDVYNVPDEQIKPSPDFGDAVDTEFVKGLATVEEKMVIILDIDSMLNASELTEVDSVAKTD</sequence>
<dbReference type="Pfam" id="PF01584">
    <property type="entry name" value="CheW"/>
    <property type="match status" value="1"/>
</dbReference>
<keyword evidence="3" id="KW-0963">Cytoplasm</keyword>
<reference evidence="5" key="1">
    <citation type="submission" date="2018-06" db="EMBL/GenBank/DDBJ databases">
        <authorList>
            <person name="Zhirakovskaya E."/>
        </authorList>
    </citation>
    <scope>NUCLEOTIDE SEQUENCE</scope>
</reference>
<accession>A0A3B1BJQ7</accession>